<proteinExistence type="predicted"/>
<dbReference type="InterPro" id="IPR002921">
    <property type="entry name" value="Fungal_lipase-type"/>
</dbReference>
<accession>A0AA36DB00</accession>
<protein>
    <recommendedName>
        <fullName evidence="2">Fungal lipase-type domain-containing protein</fullName>
    </recommendedName>
</protein>
<dbReference type="EMBL" id="CATQJA010002665">
    <property type="protein sequence ID" value="CAJ0583981.1"/>
    <property type="molecule type" value="Genomic_DNA"/>
</dbReference>
<name>A0AA36DB00_9BILA</name>
<feature type="signal peptide" evidence="1">
    <location>
        <begin position="1"/>
        <end position="21"/>
    </location>
</feature>
<evidence type="ECO:0000256" key="1">
    <source>
        <dbReference type="SAM" id="SignalP"/>
    </source>
</evidence>
<dbReference type="PANTHER" id="PTHR45908">
    <property type="entry name" value="PROTEIN CBG11750-RELATED"/>
    <property type="match status" value="1"/>
</dbReference>
<evidence type="ECO:0000313" key="4">
    <source>
        <dbReference type="Proteomes" id="UP001177023"/>
    </source>
</evidence>
<dbReference type="PANTHER" id="PTHR45908:SF5">
    <property type="entry name" value="FUNGAL LIPASE-LIKE DOMAIN-CONTAINING PROTEIN"/>
    <property type="match status" value="1"/>
</dbReference>
<keyword evidence="1" id="KW-0732">Signal</keyword>
<dbReference type="SUPFAM" id="SSF53474">
    <property type="entry name" value="alpha/beta-Hydrolases"/>
    <property type="match status" value="1"/>
</dbReference>
<evidence type="ECO:0000259" key="2">
    <source>
        <dbReference type="Pfam" id="PF01764"/>
    </source>
</evidence>
<dbReference type="Pfam" id="PF01764">
    <property type="entry name" value="Lipase_3"/>
    <property type="match status" value="1"/>
</dbReference>
<dbReference type="CDD" id="cd00519">
    <property type="entry name" value="Lipase_3"/>
    <property type="match status" value="1"/>
</dbReference>
<comment type="caution">
    <text evidence="3">The sequence shown here is derived from an EMBL/GenBank/DDBJ whole genome shotgun (WGS) entry which is preliminary data.</text>
</comment>
<feature type="chain" id="PRO_5041370153" description="Fungal lipase-type domain-containing protein" evidence="1">
    <location>
        <begin position="22"/>
        <end position="308"/>
    </location>
</feature>
<reference evidence="3" key="1">
    <citation type="submission" date="2023-06" db="EMBL/GenBank/DDBJ databases">
        <authorList>
            <person name="Delattre M."/>
        </authorList>
    </citation>
    <scope>NUCLEOTIDE SEQUENCE</scope>
    <source>
        <strain evidence="3">AF72</strain>
    </source>
</reference>
<feature type="domain" description="Fungal lipase-type" evidence="2">
    <location>
        <begin position="150"/>
        <end position="197"/>
    </location>
</feature>
<sequence>MSLSLCLIGIVFGSLLGSGHAKGHYYDEYSDRLARNMVVVAAGAYAQDPMQCLNKVYPMDQYKLRSHMVTACDGDSNTCGVYTAVSAKDQRIIVAFRGTVGDKQMKLEMVESLKPSIDWYSYGLIDRYFYNAIDKMWPYVEGAINETSSSHFEIKLLTFGEPRVGNAVYAANVDRVVKDVYRVVHKADVVPHLPPCKDSRTDRRACDAGDLRRMYHHGTEVWYNNDMGPGADYKLCTRSDEDADCSDGLGKWEGKDHLNYFGHDIGAFGGATYYKRTQVTGPRILSNVLPLMGGYDEIGGKKRRETWE</sequence>
<gene>
    <name evidence="3" type="ORF">MSPICULIGERA_LOCUS22049</name>
</gene>
<dbReference type="AlphaFoldDB" id="A0AA36DB00"/>
<keyword evidence="4" id="KW-1185">Reference proteome</keyword>
<dbReference type="GO" id="GO:0006629">
    <property type="term" value="P:lipid metabolic process"/>
    <property type="evidence" value="ECO:0007669"/>
    <property type="project" value="InterPro"/>
</dbReference>
<evidence type="ECO:0000313" key="3">
    <source>
        <dbReference type="EMBL" id="CAJ0583981.1"/>
    </source>
</evidence>
<dbReference type="Proteomes" id="UP001177023">
    <property type="component" value="Unassembled WGS sequence"/>
</dbReference>
<dbReference type="Gene3D" id="3.40.50.1820">
    <property type="entry name" value="alpha/beta hydrolase"/>
    <property type="match status" value="2"/>
</dbReference>
<dbReference type="InterPro" id="IPR029058">
    <property type="entry name" value="AB_hydrolase_fold"/>
</dbReference>
<organism evidence="3 4">
    <name type="scientific">Mesorhabditis spiculigera</name>
    <dbReference type="NCBI Taxonomy" id="96644"/>
    <lineage>
        <taxon>Eukaryota</taxon>
        <taxon>Metazoa</taxon>
        <taxon>Ecdysozoa</taxon>
        <taxon>Nematoda</taxon>
        <taxon>Chromadorea</taxon>
        <taxon>Rhabditida</taxon>
        <taxon>Rhabditina</taxon>
        <taxon>Rhabditomorpha</taxon>
        <taxon>Rhabditoidea</taxon>
        <taxon>Rhabditidae</taxon>
        <taxon>Mesorhabditinae</taxon>
        <taxon>Mesorhabditis</taxon>
    </lineage>
</organism>
<feature type="non-terminal residue" evidence="3">
    <location>
        <position position="308"/>
    </location>
</feature>